<dbReference type="InterPro" id="IPR020568">
    <property type="entry name" value="Ribosomal_Su5_D2-typ_SF"/>
</dbReference>
<evidence type="ECO:0008006" key="8">
    <source>
        <dbReference type="Google" id="ProtNLM"/>
    </source>
</evidence>
<dbReference type="PROSITE" id="PS51257">
    <property type="entry name" value="PROKAR_LIPOPROTEIN"/>
    <property type="match status" value="1"/>
</dbReference>
<dbReference type="STRING" id="156892.BM477_01915"/>
<name>A0A1Q5PRV9_9ACTO</name>
<comment type="caution">
    <text evidence="6">The sequence shown here is derived from an EMBL/GenBank/DDBJ whole genome shotgun (WGS) entry which is preliminary data.</text>
</comment>
<dbReference type="GO" id="GO:0005524">
    <property type="term" value="F:ATP binding"/>
    <property type="evidence" value="ECO:0007669"/>
    <property type="project" value="UniProtKB-KW"/>
</dbReference>
<dbReference type="EMBL" id="MPDM01000002">
    <property type="protein sequence ID" value="OKL50175.1"/>
    <property type="molecule type" value="Genomic_DNA"/>
</dbReference>
<evidence type="ECO:0000313" key="6">
    <source>
        <dbReference type="EMBL" id="OKL50175.1"/>
    </source>
</evidence>
<dbReference type="GO" id="GO:0016301">
    <property type="term" value="F:kinase activity"/>
    <property type="evidence" value="ECO:0007669"/>
    <property type="project" value="UniProtKB-KW"/>
</dbReference>
<evidence type="ECO:0000256" key="2">
    <source>
        <dbReference type="ARBA" id="ARBA00022679"/>
    </source>
</evidence>
<dbReference type="OrthoDB" id="9769912at2"/>
<evidence type="ECO:0000256" key="4">
    <source>
        <dbReference type="ARBA" id="ARBA00022777"/>
    </source>
</evidence>
<keyword evidence="2" id="KW-0808">Transferase</keyword>
<reference evidence="7" key="1">
    <citation type="submission" date="2016-11" db="EMBL/GenBank/DDBJ databases">
        <title>Actinomyces gypaetusis sp. nov. isolated from Gypaetus barbatus in Qinghai Tibet Plateau China.</title>
        <authorList>
            <person name="Meng X."/>
        </authorList>
    </citation>
    <scope>NUCLEOTIDE SEQUENCE [LARGE SCALE GENOMIC DNA]</scope>
    <source>
        <strain evidence="7">DSM 15383</strain>
    </source>
</reference>
<evidence type="ECO:0000256" key="3">
    <source>
        <dbReference type="ARBA" id="ARBA00022741"/>
    </source>
</evidence>
<evidence type="ECO:0000256" key="1">
    <source>
        <dbReference type="ARBA" id="ARBA00022605"/>
    </source>
</evidence>
<keyword evidence="5" id="KW-0067">ATP-binding</keyword>
<dbReference type="SUPFAM" id="SSF54211">
    <property type="entry name" value="Ribosomal protein S5 domain 2-like"/>
    <property type="match status" value="1"/>
</dbReference>
<dbReference type="Gene3D" id="3.30.70.890">
    <property type="entry name" value="GHMP kinase, C-terminal domain"/>
    <property type="match status" value="1"/>
</dbReference>
<evidence type="ECO:0000313" key="7">
    <source>
        <dbReference type="Proteomes" id="UP000186465"/>
    </source>
</evidence>
<dbReference type="Gene3D" id="3.30.230.10">
    <property type="match status" value="1"/>
</dbReference>
<dbReference type="InterPro" id="IPR036554">
    <property type="entry name" value="GHMP_kinase_C_sf"/>
</dbReference>
<dbReference type="Proteomes" id="UP000186465">
    <property type="component" value="Unassembled WGS sequence"/>
</dbReference>
<sequence>MRYQHSRLNMRIPATVNGFGVLGSAMLSSGGAACAVSIWDRVRIATTIAPTTVTIRQGEYTRIEGDENLTVRAFRHVIDMIGQPQAGLEIHYGRAIPAYRGLGDSIAQITAGLMAARGFLGNPPELADATMHQLAWDLLDNVAAASAIMRGGVQLALPRGATPEEQALLPAANGGARERWIEIADLRPVQPLVFTLFIPDTEVSSTDLVTAARGATLDLSQVEIANTRAAAYGAKLLNSDADVFSNMTVTDNPGLLEALHPVIPATVEMVQWLRQSQVPAFIAGLGSSVAALGKVNKEIIFAAQNAGWKAGRVTHIPNGAEIVTID</sequence>
<protein>
    <recommendedName>
        <fullName evidence="8">GHMP kinase N-terminal domain-containing protein</fullName>
    </recommendedName>
</protein>
<keyword evidence="4" id="KW-0418">Kinase</keyword>
<accession>A0A1Q5PRV9</accession>
<dbReference type="AlphaFoldDB" id="A0A1Q5PRV9"/>
<organism evidence="6 7">
    <name type="scientific">Boudabousia marimammalium</name>
    <dbReference type="NCBI Taxonomy" id="156892"/>
    <lineage>
        <taxon>Bacteria</taxon>
        <taxon>Bacillati</taxon>
        <taxon>Actinomycetota</taxon>
        <taxon>Actinomycetes</taxon>
        <taxon>Actinomycetales</taxon>
        <taxon>Actinomycetaceae</taxon>
        <taxon>Boudabousia</taxon>
    </lineage>
</organism>
<keyword evidence="1" id="KW-0028">Amino-acid biosynthesis</keyword>
<gene>
    <name evidence="6" type="ORF">BM477_01915</name>
</gene>
<dbReference type="InterPro" id="IPR014721">
    <property type="entry name" value="Ribsml_uS5_D2-typ_fold_subgr"/>
</dbReference>
<keyword evidence="7" id="KW-1185">Reference proteome</keyword>
<dbReference type="PANTHER" id="PTHR20861:SF1">
    <property type="entry name" value="HOMOSERINE KINASE"/>
    <property type="match status" value="1"/>
</dbReference>
<dbReference type="PANTHER" id="PTHR20861">
    <property type="entry name" value="HOMOSERINE/4-DIPHOSPHOCYTIDYL-2-C-METHYL-D-ERYTHRITOL KINASE"/>
    <property type="match status" value="1"/>
</dbReference>
<proteinExistence type="predicted"/>
<keyword evidence="3" id="KW-0547">Nucleotide-binding</keyword>
<evidence type="ECO:0000256" key="5">
    <source>
        <dbReference type="ARBA" id="ARBA00022840"/>
    </source>
</evidence>
<dbReference type="RefSeq" id="WP_075361001.1">
    <property type="nucleotide sequence ID" value="NZ_MPDM01000002.1"/>
</dbReference>
<dbReference type="GO" id="GO:0008652">
    <property type="term" value="P:amino acid biosynthetic process"/>
    <property type="evidence" value="ECO:0007669"/>
    <property type="project" value="UniProtKB-KW"/>
</dbReference>